<keyword evidence="5" id="KW-1185">Reference proteome</keyword>
<keyword evidence="1" id="KW-0863">Zinc-finger</keyword>
<evidence type="ECO:0000259" key="3">
    <source>
        <dbReference type="PROSITE" id="PS50158"/>
    </source>
</evidence>
<feature type="compositionally biased region" description="Basic and acidic residues" evidence="2">
    <location>
        <begin position="468"/>
        <end position="478"/>
    </location>
</feature>
<evidence type="ECO:0000313" key="5">
    <source>
        <dbReference type="Proteomes" id="UP000075809"/>
    </source>
</evidence>
<dbReference type="AlphaFoldDB" id="A0A151WEW5"/>
<dbReference type="PROSITE" id="PS50158">
    <property type="entry name" value="ZF_CCHC"/>
    <property type="match status" value="1"/>
</dbReference>
<dbReference type="GO" id="GO:0003676">
    <property type="term" value="F:nucleic acid binding"/>
    <property type="evidence" value="ECO:0007669"/>
    <property type="project" value="InterPro"/>
</dbReference>
<name>A0A151WEW5_9HYME</name>
<dbReference type="PANTHER" id="PTHR40389">
    <property type="entry name" value="ENDOGENOUS RETROVIRUS GROUP K MEMBER 24 GAG POLYPROTEIN-RELATED"/>
    <property type="match status" value="1"/>
</dbReference>
<protein>
    <submittedName>
        <fullName evidence="4">Cellular nucleic acid-binding protein</fullName>
    </submittedName>
</protein>
<keyword evidence="1" id="KW-0479">Metal-binding</keyword>
<proteinExistence type="predicted"/>
<accession>A0A151WEW5</accession>
<feature type="compositionally biased region" description="Low complexity" evidence="2">
    <location>
        <begin position="486"/>
        <end position="496"/>
    </location>
</feature>
<evidence type="ECO:0000256" key="2">
    <source>
        <dbReference type="SAM" id="MobiDB-lite"/>
    </source>
</evidence>
<gene>
    <name evidence="4" type="ORF">ALC60_14602</name>
</gene>
<evidence type="ECO:0000256" key="1">
    <source>
        <dbReference type="PROSITE-ProRule" id="PRU00047"/>
    </source>
</evidence>
<dbReference type="GO" id="GO:0008270">
    <property type="term" value="F:zinc ion binding"/>
    <property type="evidence" value="ECO:0007669"/>
    <property type="project" value="UniProtKB-KW"/>
</dbReference>
<dbReference type="SUPFAM" id="SSF57756">
    <property type="entry name" value="Retrovirus zinc finger-like domains"/>
    <property type="match status" value="2"/>
</dbReference>
<feature type="region of interest" description="Disordered" evidence="2">
    <location>
        <begin position="465"/>
        <end position="535"/>
    </location>
</feature>
<dbReference type="STRING" id="64791.A0A151WEW5"/>
<organism evidence="4 5">
    <name type="scientific">Mycetomoellerius zeteki</name>
    <dbReference type="NCBI Taxonomy" id="64791"/>
    <lineage>
        <taxon>Eukaryota</taxon>
        <taxon>Metazoa</taxon>
        <taxon>Ecdysozoa</taxon>
        <taxon>Arthropoda</taxon>
        <taxon>Hexapoda</taxon>
        <taxon>Insecta</taxon>
        <taxon>Pterygota</taxon>
        <taxon>Neoptera</taxon>
        <taxon>Endopterygota</taxon>
        <taxon>Hymenoptera</taxon>
        <taxon>Apocrita</taxon>
        <taxon>Aculeata</taxon>
        <taxon>Formicoidea</taxon>
        <taxon>Formicidae</taxon>
        <taxon>Myrmicinae</taxon>
        <taxon>Mycetomoellerius</taxon>
    </lineage>
</organism>
<evidence type="ECO:0000313" key="4">
    <source>
        <dbReference type="EMBL" id="KYQ46399.1"/>
    </source>
</evidence>
<feature type="non-terminal residue" evidence="4">
    <location>
        <position position="1"/>
    </location>
</feature>
<feature type="compositionally biased region" description="Polar residues" evidence="2">
    <location>
        <begin position="525"/>
        <end position="535"/>
    </location>
</feature>
<dbReference type="EMBL" id="KQ983229">
    <property type="protein sequence ID" value="KYQ46399.1"/>
    <property type="molecule type" value="Genomic_DNA"/>
</dbReference>
<sequence>QRNNEDVITYANRVKILGKQILETCRNPGNDTAGPIIKASLEKDMCKCFIRGLKSEIEQRITRNLDVQETVADALRIERELQEMTDLRQGQRERSDHTPCDSASTLKENCQICHKEGHVATNCKKFTSISQLKPDLGTEILVCQICRKRGHGADKCRFRDPRSSRPINVLQTNIENCQLCSKPGHIAKTCRSSNNVNFSVNKHPVNCQWCDKPGHLASSCWKRQNADSGQNNKSKFVCQVCNNFGHVAKGCRLNLNQQQNITDNIFCRYCKETGHLIESCKLRIASNNHRKNDNQGNFQGPSKSGVQQGHAPTIQINNCDFTPPITLMLDTGSGPNVIKEEFVPKNKTVNYNNILKLNGINEYPVYTLGEITVTLFKQEVTFHLVKPEIKISYVPKLKITPGIYLGDTIVENVSGKAYLNIVSTLDREVEVQVPTLRLRPLSELFDNSSTDMWDNQREIANTRNRFSHPKDTQPHFDDLGNDASINDTNNETTNEDVVARTGGMNDGKTNEKNEVFKEKDENKLTRGTNKPSKNSTLDIRREEDFYIPFEVLKSKILGEGSFQTSPENLYNPRIPEKSFRTSLVNSTLVNFEEGSNQTSLRNTTQSYLKESKVKDSLMSLEKMKFPRVGITPDDNNQTSHVTIDELLEKMQSSLY</sequence>
<dbReference type="Gene3D" id="4.10.60.10">
    <property type="entry name" value="Zinc finger, CCHC-type"/>
    <property type="match status" value="3"/>
</dbReference>
<feature type="domain" description="CCHC-type" evidence="3">
    <location>
        <begin position="177"/>
        <end position="192"/>
    </location>
</feature>
<dbReference type="InterPro" id="IPR001878">
    <property type="entry name" value="Znf_CCHC"/>
</dbReference>
<dbReference type="InterPro" id="IPR036875">
    <property type="entry name" value="Znf_CCHC_sf"/>
</dbReference>
<dbReference type="Proteomes" id="UP000075809">
    <property type="component" value="Unassembled WGS sequence"/>
</dbReference>
<dbReference type="InterPro" id="IPR050195">
    <property type="entry name" value="Primate_lentivir_Gag_pol-like"/>
</dbReference>
<feature type="compositionally biased region" description="Basic and acidic residues" evidence="2">
    <location>
        <begin position="508"/>
        <end position="524"/>
    </location>
</feature>
<keyword evidence="1" id="KW-0862">Zinc</keyword>
<reference evidence="4 5" key="1">
    <citation type="submission" date="2015-09" db="EMBL/GenBank/DDBJ databases">
        <title>Trachymyrmex zeteki WGS genome.</title>
        <authorList>
            <person name="Nygaard S."/>
            <person name="Hu H."/>
            <person name="Boomsma J."/>
            <person name="Zhang G."/>
        </authorList>
    </citation>
    <scope>NUCLEOTIDE SEQUENCE [LARGE SCALE GENOMIC DNA]</scope>
    <source>
        <strain evidence="4">Tzet28-1</strain>
        <tissue evidence="4">Whole body</tissue>
    </source>
</reference>
<dbReference type="SMART" id="SM00343">
    <property type="entry name" value="ZnF_C2HC"/>
    <property type="match status" value="6"/>
</dbReference>
<dbReference type="PANTHER" id="PTHR40389:SF3">
    <property type="entry name" value="IGE-BINDING PROTEIN"/>
    <property type="match status" value="1"/>
</dbReference>